<dbReference type="EMBL" id="JAGGMV010000004">
    <property type="protein sequence ID" value="MBP2201902.1"/>
    <property type="molecule type" value="Genomic_DNA"/>
</dbReference>
<name>A0A8J7RES5_METVO</name>
<dbReference type="Proteomes" id="UP000740329">
    <property type="component" value="Unassembled WGS sequence"/>
</dbReference>
<dbReference type="AlphaFoldDB" id="A0A8J7RES5"/>
<protein>
    <submittedName>
        <fullName evidence="1">Uncharacterized protein</fullName>
    </submittedName>
</protein>
<proteinExistence type="predicted"/>
<evidence type="ECO:0000313" key="1">
    <source>
        <dbReference type="EMBL" id="MBP2201902.1"/>
    </source>
</evidence>
<reference evidence="1" key="1">
    <citation type="submission" date="2021-03" db="EMBL/GenBank/DDBJ databases">
        <title>Genomic Encyclopedia of Type Strains, Phase IV (KMG-V): Genome sequencing to study the core and pangenomes of soil and plant-associated prokaryotes.</title>
        <authorList>
            <person name="Whitman W."/>
        </authorList>
    </citation>
    <scope>NUCLEOTIDE SEQUENCE</scope>
    <source>
        <strain evidence="1">C4</strain>
    </source>
</reference>
<organism evidence="1 2">
    <name type="scientific">Methanococcus voltae</name>
    <dbReference type="NCBI Taxonomy" id="2188"/>
    <lineage>
        <taxon>Archaea</taxon>
        <taxon>Methanobacteriati</taxon>
        <taxon>Methanobacteriota</taxon>
        <taxon>Methanomada group</taxon>
        <taxon>Methanococci</taxon>
        <taxon>Methanococcales</taxon>
        <taxon>Methanococcaceae</taxon>
        <taxon>Methanococcus</taxon>
    </lineage>
</organism>
<comment type="caution">
    <text evidence="1">The sequence shown here is derived from an EMBL/GenBank/DDBJ whole genome shotgun (WGS) entry which is preliminary data.</text>
</comment>
<evidence type="ECO:0000313" key="2">
    <source>
        <dbReference type="Proteomes" id="UP000740329"/>
    </source>
</evidence>
<gene>
    <name evidence="1" type="ORF">J3E07_001342</name>
</gene>
<accession>A0A8J7RES5</accession>
<sequence length="67" mass="7145">MAIAIPFLIITEESSPKPTLAFLISFSSTIPLTSTSSSVFGNLQAQPCNSTISVNLTSLKLIVSYPR</sequence>